<gene>
    <name evidence="3" type="primary">dacB</name>
    <name evidence="3" type="ORF">RWD45_04580</name>
</gene>
<keyword evidence="3" id="KW-0645">Protease</keyword>
<keyword evidence="3" id="KW-0121">Carboxypeptidase</keyword>
<evidence type="ECO:0000313" key="3">
    <source>
        <dbReference type="EMBL" id="MDY0408017.1"/>
    </source>
</evidence>
<dbReference type="Gene3D" id="3.50.80.20">
    <property type="entry name" value="D-Ala-D-Ala carboxypeptidase C, peptidase S13"/>
    <property type="match status" value="1"/>
</dbReference>
<evidence type="ECO:0000313" key="4">
    <source>
        <dbReference type="Proteomes" id="UP001275315"/>
    </source>
</evidence>
<dbReference type="PRINTS" id="PR00922">
    <property type="entry name" value="DADACBPTASE3"/>
</dbReference>
<accession>A0ABU5CNT2</accession>
<sequence length="461" mass="51866">MSTKYQLDTFKSKLTNYLERENALKGSWVGLSIRSAGTGELLYSQLGDHRFKPASNMKLLTAATALSVLGETYTFSTEIWYDGTIEQGTLHGSLYIKGKGDPTLLPEDYDQFVKQIKKAGINKITGNIFADDSWYDAVRLSADMIWSDEQWYYGSQVSALTLAPNGDYDTGTVILTITPNKRLGEKPSISVYPKTDYVQIFNEAVTLQEAEEEDLIIDRKHGKNDITISGHIGIHDEPRKEWLAVWEPTLYAIAYLKAALNEKGVKLDGILTRGTVGQTAKKIYTHHAIPLAEIIVPFMKLSNNGIGEILVKEMGKYVHNEGSWEKGLQVLQYTLQKEFGLDIRNLQIRDGSGISHINLIPPNEITNLLYRVKEKKWFSTFLQSLPISGEENRLVGGTLRNRLQGFHVQAKTGTIYGVSTLAGYVDEIIFSIMLNHMLDEEEGPLIEDHIIKLITTYLKRQ</sequence>
<name>A0ABU5CNT2_9BACI</name>
<keyword evidence="4" id="KW-1185">Reference proteome</keyword>
<dbReference type="Gene3D" id="3.40.710.10">
    <property type="entry name" value="DD-peptidase/beta-lactamase superfamily"/>
    <property type="match status" value="1"/>
</dbReference>
<dbReference type="RefSeq" id="WP_320378782.1">
    <property type="nucleotide sequence ID" value="NZ_JAWDIQ010000001.1"/>
</dbReference>
<dbReference type="InterPro" id="IPR012338">
    <property type="entry name" value="Beta-lactam/transpept-like"/>
</dbReference>
<dbReference type="Pfam" id="PF02113">
    <property type="entry name" value="Peptidase_S13"/>
    <property type="match status" value="1"/>
</dbReference>
<reference evidence="3 4" key="1">
    <citation type="submission" date="2023-10" db="EMBL/GenBank/DDBJ databases">
        <title>Virgibacillus soli CC-YMP-6 genome.</title>
        <authorList>
            <person name="Miliotis G."/>
            <person name="Sengupta P."/>
            <person name="Hameed A."/>
            <person name="Chuvochina M."/>
            <person name="Mcdonagh F."/>
            <person name="Simpson A.C."/>
            <person name="Singh N.K."/>
            <person name="Rekha P.D."/>
            <person name="Raman K."/>
            <person name="Hugenholtz P."/>
            <person name="Venkateswaran K."/>
        </authorList>
    </citation>
    <scope>NUCLEOTIDE SEQUENCE [LARGE SCALE GENOMIC DNA]</scope>
    <source>
        <strain evidence="3 4">CC-YMP-6</strain>
    </source>
</reference>
<dbReference type="PANTHER" id="PTHR30023:SF0">
    <property type="entry name" value="PENICILLIN-SENSITIVE CARBOXYPEPTIDASE A"/>
    <property type="match status" value="1"/>
</dbReference>
<dbReference type="EMBL" id="JAWDIQ010000001">
    <property type="protein sequence ID" value="MDY0408017.1"/>
    <property type="molecule type" value="Genomic_DNA"/>
</dbReference>
<organism evidence="3 4">
    <name type="scientific">Paracerasibacillus soli</name>
    <dbReference type="NCBI Taxonomy" id="480284"/>
    <lineage>
        <taxon>Bacteria</taxon>
        <taxon>Bacillati</taxon>
        <taxon>Bacillota</taxon>
        <taxon>Bacilli</taxon>
        <taxon>Bacillales</taxon>
        <taxon>Bacillaceae</taxon>
        <taxon>Paracerasibacillus</taxon>
    </lineage>
</organism>
<dbReference type="PANTHER" id="PTHR30023">
    <property type="entry name" value="D-ALANYL-D-ALANINE CARBOXYPEPTIDASE"/>
    <property type="match status" value="1"/>
</dbReference>
<protein>
    <submittedName>
        <fullName evidence="3">D-alanyl-D-alanine carboxypeptidase/D-alanyl-D-alanine-endopeptidase</fullName>
        <ecNumber evidence="3">3.4.16.4</ecNumber>
    </submittedName>
</protein>
<proteinExistence type="inferred from homology"/>
<comment type="caution">
    <text evidence="3">The sequence shown here is derived from an EMBL/GenBank/DDBJ whole genome shotgun (WGS) entry which is preliminary data.</text>
</comment>
<dbReference type="EC" id="3.4.16.4" evidence="3"/>
<dbReference type="SUPFAM" id="SSF56601">
    <property type="entry name" value="beta-lactamase/transpeptidase-like"/>
    <property type="match status" value="1"/>
</dbReference>
<dbReference type="InterPro" id="IPR000667">
    <property type="entry name" value="Peptidase_S13"/>
</dbReference>
<dbReference type="Proteomes" id="UP001275315">
    <property type="component" value="Unassembled WGS sequence"/>
</dbReference>
<evidence type="ECO:0000256" key="2">
    <source>
        <dbReference type="ARBA" id="ARBA00022801"/>
    </source>
</evidence>
<evidence type="ECO:0000256" key="1">
    <source>
        <dbReference type="ARBA" id="ARBA00006096"/>
    </source>
</evidence>
<comment type="similarity">
    <text evidence="1">Belongs to the peptidase S13 family.</text>
</comment>
<dbReference type="NCBIfam" id="TIGR00666">
    <property type="entry name" value="PBP4"/>
    <property type="match status" value="1"/>
</dbReference>
<dbReference type="GO" id="GO:0009002">
    <property type="term" value="F:serine-type D-Ala-D-Ala carboxypeptidase activity"/>
    <property type="evidence" value="ECO:0007669"/>
    <property type="project" value="UniProtKB-EC"/>
</dbReference>
<keyword evidence="2 3" id="KW-0378">Hydrolase</keyword>